<evidence type="ECO:0000256" key="3">
    <source>
        <dbReference type="SAM" id="MobiDB-lite"/>
    </source>
</evidence>
<organism evidence="4 5">
    <name type="scientific">Liquidambar formosana</name>
    <name type="common">Formosan gum</name>
    <dbReference type="NCBI Taxonomy" id="63359"/>
    <lineage>
        <taxon>Eukaryota</taxon>
        <taxon>Viridiplantae</taxon>
        <taxon>Streptophyta</taxon>
        <taxon>Embryophyta</taxon>
        <taxon>Tracheophyta</taxon>
        <taxon>Spermatophyta</taxon>
        <taxon>Magnoliopsida</taxon>
        <taxon>eudicotyledons</taxon>
        <taxon>Gunneridae</taxon>
        <taxon>Pentapetalae</taxon>
        <taxon>Saxifragales</taxon>
        <taxon>Altingiaceae</taxon>
        <taxon>Liquidambar</taxon>
    </lineage>
</organism>
<keyword evidence="5" id="KW-1185">Reference proteome</keyword>
<accession>A0AAP0R3U6</accession>
<comment type="caution">
    <text evidence="4">The sequence shown here is derived from an EMBL/GenBank/DDBJ whole genome shotgun (WGS) entry which is preliminary data.</text>
</comment>
<gene>
    <name evidence="4" type="ORF">L1049_001604</name>
</gene>
<dbReference type="InterPro" id="IPR023175">
    <property type="entry name" value="Vta1/CALS_N_sf"/>
</dbReference>
<proteinExistence type="predicted"/>
<name>A0AAP0R3U6_LIQFO</name>
<dbReference type="Proteomes" id="UP001415857">
    <property type="component" value="Unassembled WGS sequence"/>
</dbReference>
<protein>
    <submittedName>
        <fullName evidence="4">Uncharacterized protein</fullName>
    </submittedName>
</protein>
<evidence type="ECO:0000256" key="1">
    <source>
        <dbReference type="ARBA" id="ARBA00004308"/>
    </source>
</evidence>
<evidence type="ECO:0000256" key="2">
    <source>
        <dbReference type="ARBA" id="ARBA00023136"/>
    </source>
</evidence>
<comment type="subcellular location">
    <subcellularLocation>
        <location evidence="1">Endomembrane system</location>
    </subcellularLocation>
</comment>
<sequence>MASSSGTKGVGATPPSLSRSATGALRMENARKKPVDSEIVPSSIASISPILRVANAVEKENPRVAYLCRSYAFEEAKRMDPTSLGRGVCRFKTSLEQRIQKIGVTTVDDRGDIYNEALFCSRFDFGDARDEALIDGEFKILKLGNYDLG</sequence>
<feature type="region of interest" description="Disordered" evidence="3">
    <location>
        <begin position="1"/>
        <end position="34"/>
    </location>
</feature>
<dbReference type="AlphaFoldDB" id="A0AAP0R3U6"/>
<dbReference type="Gene3D" id="1.25.40.270">
    <property type="entry name" value="Vacuolar protein sorting-associated protein vta1"/>
    <property type="match status" value="1"/>
</dbReference>
<reference evidence="4 5" key="1">
    <citation type="journal article" date="2024" name="Plant J.">
        <title>Genome sequences and population genomics reveal climatic adaptation and genomic divergence between two closely related sweetgum species.</title>
        <authorList>
            <person name="Xu W.Q."/>
            <person name="Ren C.Q."/>
            <person name="Zhang X.Y."/>
            <person name="Comes H.P."/>
            <person name="Liu X.H."/>
            <person name="Li Y.G."/>
            <person name="Kettle C.J."/>
            <person name="Jalonen R."/>
            <person name="Gaisberger H."/>
            <person name="Ma Y.Z."/>
            <person name="Qiu Y.X."/>
        </authorList>
    </citation>
    <scope>NUCLEOTIDE SEQUENCE [LARGE SCALE GENOMIC DNA]</scope>
    <source>
        <strain evidence="4">Hangzhou</strain>
    </source>
</reference>
<evidence type="ECO:0000313" key="5">
    <source>
        <dbReference type="Proteomes" id="UP001415857"/>
    </source>
</evidence>
<keyword evidence="2" id="KW-0472">Membrane</keyword>
<dbReference type="GO" id="GO:0012505">
    <property type="term" value="C:endomembrane system"/>
    <property type="evidence" value="ECO:0007669"/>
    <property type="project" value="UniProtKB-SubCell"/>
</dbReference>
<evidence type="ECO:0000313" key="4">
    <source>
        <dbReference type="EMBL" id="KAK9266833.1"/>
    </source>
</evidence>
<dbReference type="EMBL" id="JBBPBK010000051">
    <property type="protein sequence ID" value="KAK9266833.1"/>
    <property type="molecule type" value="Genomic_DNA"/>
</dbReference>